<gene>
    <name evidence="1" type="ORF">KJ970_04920</name>
</gene>
<evidence type="ECO:0000313" key="2">
    <source>
        <dbReference type="Proteomes" id="UP000777784"/>
    </source>
</evidence>
<name>A0A948W5Q0_UNCEI</name>
<sequence length="215" mass="24539">MLQTIGTILGIPKAIDATLSLIDRARAGKDVPGALDDAKRQLESVKGLLGDFAVSFDELYAWKRIHHISNTLSNNFKTSLDIIGMAEDEDDFDRICKGEYKKDIKRDLDGLDEPYQAGPLLHVYKAQTHLHIHVKKLTQRDDDGKEWHDRTQLLIESIKMAVKEGGTKKTYRALKDLRRHINVFNTWADDELVKGIERYNEVISELQNMLNIQKG</sequence>
<accession>A0A948W5Q0</accession>
<proteinExistence type="predicted"/>
<comment type="caution">
    <text evidence="1">The sequence shown here is derived from an EMBL/GenBank/DDBJ whole genome shotgun (WGS) entry which is preliminary data.</text>
</comment>
<organism evidence="1 2">
    <name type="scientific">Eiseniibacteriota bacterium</name>
    <dbReference type="NCBI Taxonomy" id="2212470"/>
    <lineage>
        <taxon>Bacteria</taxon>
        <taxon>Candidatus Eiseniibacteriota</taxon>
    </lineage>
</organism>
<dbReference type="AlphaFoldDB" id="A0A948W5Q0"/>
<dbReference type="EMBL" id="JAHJDP010000027">
    <property type="protein sequence ID" value="MBU2690250.1"/>
    <property type="molecule type" value="Genomic_DNA"/>
</dbReference>
<reference evidence="1" key="1">
    <citation type="submission" date="2021-05" db="EMBL/GenBank/DDBJ databases">
        <title>Energy efficiency and biological interactions define the core microbiome of deep oligotrophic groundwater.</title>
        <authorList>
            <person name="Mehrshad M."/>
            <person name="Lopez-Fernandez M."/>
            <person name="Bell E."/>
            <person name="Bernier-Latmani R."/>
            <person name="Bertilsson S."/>
            <person name="Dopson M."/>
        </authorList>
    </citation>
    <scope>NUCLEOTIDE SEQUENCE</scope>
    <source>
        <strain evidence="1">Modern_marine.mb.64</strain>
    </source>
</reference>
<protein>
    <submittedName>
        <fullName evidence="1">Uncharacterized protein</fullName>
    </submittedName>
</protein>
<evidence type="ECO:0000313" key="1">
    <source>
        <dbReference type="EMBL" id="MBU2690250.1"/>
    </source>
</evidence>
<dbReference type="Proteomes" id="UP000777784">
    <property type="component" value="Unassembled WGS sequence"/>
</dbReference>